<dbReference type="GO" id="GO:0043190">
    <property type="term" value="C:ATP-binding cassette (ABC) transporter complex"/>
    <property type="evidence" value="ECO:0007669"/>
    <property type="project" value="InterPro"/>
</dbReference>
<dbReference type="Proteomes" id="UP000286997">
    <property type="component" value="Unassembled WGS sequence"/>
</dbReference>
<organism evidence="7 8">
    <name type="scientific">Methylobacterium oryzihabitans</name>
    <dbReference type="NCBI Taxonomy" id="2499852"/>
    <lineage>
        <taxon>Bacteria</taxon>
        <taxon>Pseudomonadati</taxon>
        <taxon>Pseudomonadota</taxon>
        <taxon>Alphaproteobacteria</taxon>
        <taxon>Hyphomicrobiales</taxon>
        <taxon>Methylobacteriaceae</taxon>
        <taxon>Methylobacterium</taxon>
    </lineage>
</organism>
<feature type="transmembrane region" description="Helical" evidence="6">
    <location>
        <begin position="305"/>
        <end position="322"/>
    </location>
</feature>
<dbReference type="PANTHER" id="PTHR33529">
    <property type="entry name" value="SLR0882 PROTEIN-RELATED"/>
    <property type="match status" value="1"/>
</dbReference>
<dbReference type="NCBIfam" id="TIGR04408">
    <property type="entry name" value="LptG_lptG"/>
    <property type="match status" value="1"/>
</dbReference>
<keyword evidence="5 6" id="KW-0472">Membrane</keyword>
<evidence type="ECO:0000313" key="8">
    <source>
        <dbReference type="Proteomes" id="UP000286997"/>
    </source>
</evidence>
<feature type="transmembrane region" description="Helical" evidence="6">
    <location>
        <begin position="15"/>
        <end position="33"/>
    </location>
</feature>
<dbReference type="RefSeq" id="WP_127729168.1">
    <property type="nucleotide sequence ID" value="NZ_SACP01000010.1"/>
</dbReference>
<dbReference type="InterPro" id="IPR030923">
    <property type="entry name" value="LptG"/>
</dbReference>
<dbReference type="GO" id="GO:0055085">
    <property type="term" value="P:transmembrane transport"/>
    <property type="evidence" value="ECO:0007669"/>
    <property type="project" value="InterPro"/>
</dbReference>
<evidence type="ECO:0000256" key="2">
    <source>
        <dbReference type="ARBA" id="ARBA00022475"/>
    </source>
</evidence>
<keyword evidence="8" id="KW-1185">Reference proteome</keyword>
<feature type="transmembrane region" description="Helical" evidence="6">
    <location>
        <begin position="63"/>
        <end position="83"/>
    </location>
</feature>
<comment type="subcellular location">
    <subcellularLocation>
        <location evidence="1">Cell membrane</location>
        <topology evidence="1">Multi-pass membrane protein</topology>
    </subcellularLocation>
</comment>
<evidence type="ECO:0000256" key="1">
    <source>
        <dbReference type="ARBA" id="ARBA00004651"/>
    </source>
</evidence>
<accession>A0A437P730</accession>
<keyword evidence="4 6" id="KW-1133">Transmembrane helix</keyword>
<keyword evidence="2" id="KW-1003">Cell membrane</keyword>
<feature type="transmembrane region" description="Helical" evidence="6">
    <location>
        <begin position="278"/>
        <end position="299"/>
    </location>
</feature>
<evidence type="ECO:0000256" key="5">
    <source>
        <dbReference type="ARBA" id="ARBA00023136"/>
    </source>
</evidence>
<evidence type="ECO:0000256" key="4">
    <source>
        <dbReference type="ARBA" id="ARBA00022989"/>
    </source>
</evidence>
<dbReference type="OrthoDB" id="9798468at2"/>
<name>A0A437P730_9HYPH</name>
<keyword evidence="3 6" id="KW-0812">Transmembrane</keyword>
<dbReference type="PANTHER" id="PTHR33529:SF2">
    <property type="entry name" value="LIPOPOLYSACCHARIDE EXPORT SYSTEM PERMEASE PROTEIN LPTG"/>
    <property type="match status" value="1"/>
</dbReference>
<comment type="caution">
    <text evidence="7">The sequence shown here is derived from an EMBL/GenBank/DDBJ whole genome shotgun (WGS) entry which is preliminary data.</text>
</comment>
<evidence type="ECO:0000256" key="3">
    <source>
        <dbReference type="ARBA" id="ARBA00022692"/>
    </source>
</evidence>
<dbReference type="EMBL" id="SACP01000010">
    <property type="protein sequence ID" value="RVU18070.1"/>
    <property type="molecule type" value="Genomic_DNA"/>
</dbReference>
<feature type="transmembrane region" description="Helical" evidence="6">
    <location>
        <begin position="334"/>
        <end position="359"/>
    </location>
</feature>
<reference evidence="7 8" key="1">
    <citation type="submission" date="2019-01" db="EMBL/GenBank/DDBJ databases">
        <authorList>
            <person name="Chen W.-M."/>
        </authorList>
    </citation>
    <scope>NUCLEOTIDE SEQUENCE [LARGE SCALE GENOMIC DNA]</scope>
    <source>
        <strain evidence="7 8">TER-1</strain>
    </source>
</reference>
<sequence length="362" mass="39316">MLIGATLGRYLALRFLRMILGVFLTVFALVYTLDFVELMRRAGDAPGASAAAMARLALFRTPAVAEQVLPFAILFGAMAALLQLSRKLELVVARAAGISAWQFLQPGAFVALGIGLFTVGVYNPVSAHLKQLSTEIEAKIFARTGKSATDKELWLRQRSLDGQAIIRADTAIEGTTTLSGVTVFAFDEAGAFTERLEADRAVLHDGYWELQNVRVLAKDAQPETYDTYLVASTLEPAQIRRRFTPPDSVPFWQLDDIIARTERAGLDSTRYRLQYDVLMARPLLFLAMVLVAASVSLRFFRFGGVGKMVLGGVTAGFVLYVARQVMEGLGAAGLVATPVAAWFPAVVGSLLGTLTLLYLEDG</sequence>
<feature type="transmembrane region" description="Helical" evidence="6">
    <location>
        <begin position="103"/>
        <end position="122"/>
    </location>
</feature>
<protein>
    <submittedName>
        <fullName evidence="7">LPS export ABC transporter permease LptG</fullName>
    </submittedName>
</protein>
<dbReference type="AlphaFoldDB" id="A0A437P730"/>
<dbReference type="Pfam" id="PF03739">
    <property type="entry name" value="LptF_LptG"/>
    <property type="match status" value="1"/>
</dbReference>
<evidence type="ECO:0000313" key="7">
    <source>
        <dbReference type="EMBL" id="RVU18070.1"/>
    </source>
</evidence>
<evidence type="ECO:0000256" key="6">
    <source>
        <dbReference type="SAM" id="Phobius"/>
    </source>
</evidence>
<proteinExistence type="predicted"/>
<dbReference type="InterPro" id="IPR005495">
    <property type="entry name" value="LptG/LptF_permease"/>
</dbReference>
<dbReference type="GO" id="GO:0015920">
    <property type="term" value="P:lipopolysaccharide transport"/>
    <property type="evidence" value="ECO:0007669"/>
    <property type="project" value="TreeGrafter"/>
</dbReference>
<gene>
    <name evidence="7" type="primary">lptG</name>
    <name evidence="7" type="ORF">EOE48_11790</name>
</gene>